<dbReference type="Proteomes" id="UP000294563">
    <property type="component" value="Unassembled WGS sequence"/>
</dbReference>
<evidence type="ECO:0000256" key="1">
    <source>
        <dbReference type="SAM" id="MobiDB-lite"/>
    </source>
</evidence>
<dbReference type="EMBL" id="SOBH01000006">
    <property type="protein sequence ID" value="TDT72206.1"/>
    <property type="molecule type" value="Genomic_DNA"/>
</dbReference>
<feature type="region of interest" description="Disordered" evidence="1">
    <location>
        <begin position="89"/>
        <end position="108"/>
    </location>
</feature>
<keyword evidence="3" id="KW-1185">Reference proteome</keyword>
<protein>
    <submittedName>
        <fullName evidence="2">Uncharacterized protein</fullName>
    </submittedName>
</protein>
<dbReference type="RefSeq" id="WP_134016969.1">
    <property type="nucleotide sequence ID" value="NZ_SOBH01000006.1"/>
</dbReference>
<feature type="compositionally biased region" description="Basic and acidic residues" evidence="1">
    <location>
        <begin position="92"/>
        <end position="108"/>
    </location>
</feature>
<sequence>MLPEFERAELLKYRPFAAFGAYVRRADKALFRCRYANGRFRNNTFGEQATAVVSVVHKKTMAPLHDYKFVFSGRSVRKSWLSPLAPLMPPGHEMKHKPAADHANSRLL</sequence>
<organism evidence="2 3">
    <name type="scientific">Litoreibacter halocynthiae</name>
    <dbReference type="NCBI Taxonomy" id="1242689"/>
    <lineage>
        <taxon>Bacteria</taxon>
        <taxon>Pseudomonadati</taxon>
        <taxon>Pseudomonadota</taxon>
        <taxon>Alphaproteobacteria</taxon>
        <taxon>Rhodobacterales</taxon>
        <taxon>Roseobacteraceae</taxon>
        <taxon>Litoreibacter</taxon>
    </lineage>
</organism>
<accession>A0A4R7LD34</accession>
<proteinExistence type="predicted"/>
<reference evidence="2 3" key="1">
    <citation type="submission" date="2019-03" db="EMBL/GenBank/DDBJ databases">
        <title>Genomic Encyclopedia of Archaeal and Bacterial Type Strains, Phase II (KMG-II): from individual species to whole genera.</title>
        <authorList>
            <person name="Goeker M."/>
        </authorList>
    </citation>
    <scope>NUCLEOTIDE SEQUENCE [LARGE SCALE GENOMIC DNA]</scope>
    <source>
        <strain evidence="2 3">DSM 29467</strain>
    </source>
</reference>
<dbReference type="OrthoDB" id="9840348at2"/>
<gene>
    <name evidence="2" type="ORF">BDE40_3678</name>
</gene>
<evidence type="ECO:0000313" key="2">
    <source>
        <dbReference type="EMBL" id="TDT72206.1"/>
    </source>
</evidence>
<name>A0A4R7LD34_9RHOB</name>
<comment type="caution">
    <text evidence="2">The sequence shown here is derived from an EMBL/GenBank/DDBJ whole genome shotgun (WGS) entry which is preliminary data.</text>
</comment>
<dbReference type="AlphaFoldDB" id="A0A4R7LD34"/>
<evidence type="ECO:0000313" key="3">
    <source>
        <dbReference type="Proteomes" id="UP000294563"/>
    </source>
</evidence>